<dbReference type="EnsemblMetazoa" id="OVOC1772.1">
    <property type="protein sequence ID" value="OVOC1772.1"/>
    <property type="gene ID" value="WBGene00238581"/>
</dbReference>
<dbReference type="Proteomes" id="UP000024404">
    <property type="component" value="Unassembled WGS sequence"/>
</dbReference>
<name>A0A8R1TNP1_ONCVO</name>
<reference evidence="2" key="1">
    <citation type="submission" date="2013-10" db="EMBL/GenBank/DDBJ databases">
        <title>Genome sequencing of Onchocerca volvulus.</title>
        <authorList>
            <person name="Cotton J."/>
            <person name="Tsai J."/>
            <person name="Stanley E."/>
            <person name="Tracey A."/>
            <person name="Holroyd N."/>
            <person name="Lustigman S."/>
            <person name="Berriman M."/>
        </authorList>
    </citation>
    <scope>NUCLEOTIDE SEQUENCE</scope>
</reference>
<sequence length="60" mass="6982">MSNANKSWAEELLFHDEDFGISIISSFSKRMSVISVLTFCEAGKEERICFMKMEKKKKNM</sequence>
<dbReference type="EMBL" id="CMVM020000052">
    <property type="status" value="NOT_ANNOTATED_CDS"/>
    <property type="molecule type" value="Genomic_DNA"/>
</dbReference>
<protein>
    <submittedName>
        <fullName evidence="1">Uncharacterized protein</fullName>
    </submittedName>
</protein>
<reference evidence="1" key="2">
    <citation type="submission" date="2022-06" db="UniProtKB">
        <authorList>
            <consortium name="EnsemblMetazoa"/>
        </authorList>
    </citation>
    <scope>IDENTIFICATION</scope>
</reference>
<evidence type="ECO:0000313" key="2">
    <source>
        <dbReference type="Proteomes" id="UP000024404"/>
    </source>
</evidence>
<evidence type="ECO:0000313" key="1">
    <source>
        <dbReference type="EnsemblMetazoa" id="OVOC1772.1"/>
    </source>
</evidence>
<proteinExistence type="predicted"/>
<organism evidence="1 2">
    <name type="scientific">Onchocerca volvulus</name>
    <dbReference type="NCBI Taxonomy" id="6282"/>
    <lineage>
        <taxon>Eukaryota</taxon>
        <taxon>Metazoa</taxon>
        <taxon>Ecdysozoa</taxon>
        <taxon>Nematoda</taxon>
        <taxon>Chromadorea</taxon>
        <taxon>Rhabditida</taxon>
        <taxon>Spirurina</taxon>
        <taxon>Spiruromorpha</taxon>
        <taxon>Filarioidea</taxon>
        <taxon>Onchocercidae</taxon>
        <taxon>Onchocerca</taxon>
    </lineage>
</organism>
<keyword evidence="2" id="KW-1185">Reference proteome</keyword>
<dbReference type="AlphaFoldDB" id="A0A8R1TNP1"/>
<accession>A0A8R1TNP1</accession>